<reference evidence="1" key="1">
    <citation type="journal article" date="2023" name="Mol. Phylogenet. Evol.">
        <title>Genome-scale phylogeny and comparative genomics of the fungal order Sordariales.</title>
        <authorList>
            <person name="Hensen N."/>
            <person name="Bonometti L."/>
            <person name="Westerberg I."/>
            <person name="Brannstrom I.O."/>
            <person name="Guillou S."/>
            <person name="Cros-Aarteil S."/>
            <person name="Calhoun S."/>
            <person name="Haridas S."/>
            <person name="Kuo A."/>
            <person name="Mondo S."/>
            <person name="Pangilinan J."/>
            <person name="Riley R."/>
            <person name="LaButti K."/>
            <person name="Andreopoulos B."/>
            <person name="Lipzen A."/>
            <person name="Chen C."/>
            <person name="Yan M."/>
            <person name="Daum C."/>
            <person name="Ng V."/>
            <person name="Clum A."/>
            <person name="Steindorff A."/>
            <person name="Ohm R.A."/>
            <person name="Martin F."/>
            <person name="Silar P."/>
            <person name="Natvig D.O."/>
            <person name="Lalanne C."/>
            <person name="Gautier V."/>
            <person name="Ament-Velasquez S.L."/>
            <person name="Kruys A."/>
            <person name="Hutchinson M.I."/>
            <person name="Powell A.J."/>
            <person name="Barry K."/>
            <person name="Miller A.N."/>
            <person name="Grigoriev I.V."/>
            <person name="Debuchy R."/>
            <person name="Gladieux P."/>
            <person name="Hiltunen Thoren M."/>
            <person name="Johannesson H."/>
        </authorList>
    </citation>
    <scope>NUCLEOTIDE SEQUENCE</scope>
    <source>
        <strain evidence="1">CBS 508.74</strain>
    </source>
</reference>
<accession>A0AAN6QER2</accession>
<name>A0AAN6QER2_9PEZI</name>
<dbReference type="GeneID" id="89943030"/>
<gene>
    <name evidence="1" type="ORF">N656DRAFT_839526</name>
</gene>
<organism evidence="1 2">
    <name type="scientific">Canariomyces notabilis</name>
    <dbReference type="NCBI Taxonomy" id="2074819"/>
    <lineage>
        <taxon>Eukaryota</taxon>
        <taxon>Fungi</taxon>
        <taxon>Dikarya</taxon>
        <taxon>Ascomycota</taxon>
        <taxon>Pezizomycotina</taxon>
        <taxon>Sordariomycetes</taxon>
        <taxon>Sordariomycetidae</taxon>
        <taxon>Sordariales</taxon>
        <taxon>Chaetomiaceae</taxon>
        <taxon>Canariomyces</taxon>
    </lineage>
</organism>
<reference evidence="1" key="2">
    <citation type="submission" date="2023-05" db="EMBL/GenBank/DDBJ databases">
        <authorList>
            <consortium name="Lawrence Berkeley National Laboratory"/>
            <person name="Steindorff A."/>
            <person name="Hensen N."/>
            <person name="Bonometti L."/>
            <person name="Westerberg I."/>
            <person name="Brannstrom I.O."/>
            <person name="Guillou S."/>
            <person name="Cros-Aarteil S."/>
            <person name="Calhoun S."/>
            <person name="Haridas S."/>
            <person name="Kuo A."/>
            <person name="Mondo S."/>
            <person name="Pangilinan J."/>
            <person name="Riley R."/>
            <person name="Labutti K."/>
            <person name="Andreopoulos B."/>
            <person name="Lipzen A."/>
            <person name="Chen C."/>
            <person name="Yanf M."/>
            <person name="Daum C."/>
            <person name="Ng V."/>
            <person name="Clum A."/>
            <person name="Ohm R."/>
            <person name="Martin F."/>
            <person name="Silar P."/>
            <person name="Natvig D."/>
            <person name="Lalanne C."/>
            <person name="Gautier V."/>
            <person name="Ament-Velasquez S.L."/>
            <person name="Kruys A."/>
            <person name="Hutchinson M.I."/>
            <person name="Powell A.J."/>
            <person name="Barry K."/>
            <person name="Miller A.N."/>
            <person name="Grigoriev I.V."/>
            <person name="Debuchy R."/>
            <person name="Gladieux P."/>
            <person name="Thoren M.H."/>
            <person name="Johannesson H."/>
        </authorList>
    </citation>
    <scope>NUCLEOTIDE SEQUENCE</scope>
    <source>
        <strain evidence="1">CBS 508.74</strain>
    </source>
</reference>
<comment type="caution">
    <text evidence="1">The sequence shown here is derived from an EMBL/GenBank/DDBJ whole genome shotgun (WGS) entry which is preliminary data.</text>
</comment>
<dbReference type="EMBL" id="MU853360">
    <property type="protein sequence ID" value="KAK4108804.1"/>
    <property type="molecule type" value="Genomic_DNA"/>
</dbReference>
<dbReference type="Proteomes" id="UP001302812">
    <property type="component" value="Unassembled WGS sequence"/>
</dbReference>
<sequence length="522" mass="58242">MPLPGPAAALREGGPRDPVEFFNLQAAMSEASLIVHGPPDLPDDVEVLGAYGVSKENSEKTKYGWMLNDFLSWMLLFNQRGHSQGQETWLSSIDLALFNGGLSLSMLRAMRRKAALFIMIFAPVTPDQDICLDLDGERKEWLKVEHICDLVRKAAYGYDNHIPVTLMTPSPLTGGWSCRSLLLGQGQGGAYFPDIAIRMVARSCGGAFAHRLAESFTQRDTPLFSDAQRRGIQVRDYGASLMPTQPTAQQTALLYQVQAQIHESLRQRMKSRLARQHALIVHPKGDAWSGTYNRWPESGATATSDSPSADRYFKFLGDEAFGGCRTTQLFHLKYLAAIELETCPGDWTRGADSATRNLLSSFLQNPNPGEGEVKRVFDSLAKALSLPLPDGGCKCRFWHDRVEVEGMDEWYYSRLQAAFGEAHNLFDRVADSPGSEYKSTVRFARASRWLSAAIATGFYDGAAAVATNEQIKAFVLGEVARLVERIREEQVKLLMQDQDVVRAGRRWIDALIFDFDWVEEIM</sequence>
<proteinExistence type="predicted"/>
<protein>
    <submittedName>
        <fullName evidence="1">Uncharacterized protein</fullName>
    </submittedName>
</protein>
<evidence type="ECO:0000313" key="2">
    <source>
        <dbReference type="Proteomes" id="UP001302812"/>
    </source>
</evidence>
<dbReference type="RefSeq" id="XP_064666374.1">
    <property type="nucleotide sequence ID" value="XM_064818904.1"/>
</dbReference>
<evidence type="ECO:0000313" key="1">
    <source>
        <dbReference type="EMBL" id="KAK4108804.1"/>
    </source>
</evidence>
<dbReference type="AlphaFoldDB" id="A0AAN6QER2"/>
<keyword evidence="2" id="KW-1185">Reference proteome</keyword>